<dbReference type="GeneID" id="113429248"/>
<feature type="region of interest" description="Disordered" evidence="2">
    <location>
        <begin position="77"/>
        <end position="102"/>
    </location>
</feature>
<dbReference type="Proteomes" id="UP000504612">
    <property type="component" value="Unplaced"/>
</dbReference>
<proteinExistence type="predicted"/>
<accession>A0A6J1VX34</accession>
<feature type="coiled-coil region" evidence="1">
    <location>
        <begin position="364"/>
        <end position="398"/>
    </location>
</feature>
<feature type="non-terminal residue" evidence="4">
    <location>
        <position position="1"/>
    </location>
</feature>
<gene>
    <name evidence="4" type="primary">LOC113429248</name>
</gene>
<organism evidence="3 4">
    <name type="scientific">Notechis scutatus</name>
    <name type="common">mainland tiger snake</name>
    <dbReference type="NCBI Taxonomy" id="8663"/>
    <lineage>
        <taxon>Eukaryota</taxon>
        <taxon>Metazoa</taxon>
        <taxon>Chordata</taxon>
        <taxon>Craniata</taxon>
        <taxon>Vertebrata</taxon>
        <taxon>Euteleostomi</taxon>
        <taxon>Lepidosauria</taxon>
        <taxon>Squamata</taxon>
        <taxon>Bifurcata</taxon>
        <taxon>Unidentata</taxon>
        <taxon>Episquamata</taxon>
        <taxon>Toxicofera</taxon>
        <taxon>Serpentes</taxon>
        <taxon>Colubroidea</taxon>
        <taxon>Elapidae</taxon>
        <taxon>Hydrophiinae</taxon>
        <taxon>Notechis</taxon>
    </lineage>
</organism>
<evidence type="ECO:0000313" key="3">
    <source>
        <dbReference type="Proteomes" id="UP000504612"/>
    </source>
</evidence>
<keyword evidence="3" id="KW-1185">Reference proteome</keyword>
<sequence length="531" mass="62498">AEDTQLEMEKLLAYVKLQEDEVNTQKNLVLEEQQMFQKLEEEFKEETKKLKEKIQHLENNSCELQQLLCLKEEESQQNVDNTKDAEQLESISESQMEAPQREKAELVQKVQSTEENIKYISQEKEHLRTEMEVLQTEKDNMIQTVHHLSVTIARLVPVNLELQQELKEANNSLREHKEMVEELKEKIVSTDLYLQTLKIHEELKKKDSEMNVKRKTQDCFEILETKIFRIMEALKKFPELEKRSEYFIKISLQIKKQFDSKKAVIAQWLPDISPQEANNIKRLQTEDERISNSLYNSLNKLQYLFSCLCDKRKEYYTNVSKYTRELLDERKNQHAQRMQIQELGKPHLKQQGPGSQQPGLSELMQSLDGLTEQMSKEVSEMEEELGSTEVTLQELEHKNTEVEQYLERCSYVDFQGFEATTKQNIEKFQSINQFLRPKAQPYFQARSALEAINANYCREIDATLKACREETKEPILQLDMLEKDQKSCGVANTSREEENHKLRYQLEATEQDTKATLFFIKSPAFKILESL</sequence>
<dbReference type="AlphaFoldDB" id="A0A6J1VX34"/>
<keyword evidence="1" id="KW-0175">Coiled coil</keyword>
<dbReference type="RefSeq" id="XP_026547556.1">
    <property type="nucleotide sequence ID" value="XM_026691771.1"/>
</dbReference>
<protein>
    <submittedName>
        <fullName evidence="4">Cingulin-like protein 1</fullName>
    </submittedName>
</protein>
<dbReference type="KEGG" id="nss:113429248"/>
<name>A0A6J1VX34_9SAUR</name>
<feature type="coiled-coil region" evidence="1">
    <location>
        <begin position="22"/>
        <end position="60"/>
    </location>
</feature>
<evidence type="ECO:0000313" key="4">
    <source>
        <dbReference type="RefSeq" id="XP_026547556.1"/>
    </source>
</evidence>
<reference evidence="4" key="1">
    <citation type="submission" date="2025-08" db="UniProtKB">
        <authorList>
            <consortium name="RefSeq"/>
        </authorList>
    </citation>
    <scope>IDENTIFICATION</scope>
</reference>
<evidence type="ECO:0000256" key="2">
    <source>
        <dbReference type="SAM" id="MobiDB-lite"/>
    </source>
</evidence>
<feature type="coiled-coil region" evidence="1">
    <location>
        <begin position="103"/>
        <end position="186"/>
    </location>
</feature>
<evidence type="ECO:0000256" key="1">
    <source>
        <dbReference type="SAM" id="Coils"/>
    </source>
</evidence>